<dbReference type="AlphaFoldDB" id="A0AAV6VFA9"/>
<comment type="caution">
    <text evidence="1">The sequence shown here is derived from an EMBL/GenBank/DDBJ whole genome shotgun (WGS) entry which is preliminary data.</text>
</comment>
<proteinExistence type="predicted"/>
<gene>
    <name evidence="1" type="ORF">JTE90_026368</name>
</gene>
<sequence>MLACWNKDSRSDPVFYEIQVVHWIRSSSAPVCHGRKQSESVPAQHTCTTTPKRCTTHRRTGLGRGDCVKPGQAGHFY</sequence>
<accession>A0AAV6VFA9</accession>
<protein>
    <submittedName>
        <fullName evidence="1">Uncharacterized protein</fullName>
    </submittedName>
</protein>
<name>A0AAV6VFA9_9ARAC</name>
<evidence type="ECO:0000313" key="2">
    <source>
        <dbReference type="Proteomes" id="UP000827092"/>
    </source>
</evidence>
<dbReference type="Proteomes" id="UP000827092">
    <property type="component" value="Unassembled WGS sequence"/>
</dbReference>
<dbReference type="EMBL" id="JAFNEN010000099">
    <property type="protein sequence ID" value="KAG8194717.1"/>
    <property type="molecule type" value="Genomic_DNA"/>
</dbReference>
<evidence type="ECO:0000313" key="1">
    <source>
        <dbReference type="EMBL" id="KAG8194717.1"/>
    </source>
</evidence>
<reference evidence="1 2" key="1">
    <citation type="journal article" date="2022" name="Nat. Ecol. Evol.">
        <title>A masculinizing supergene underlies an exaggerated male reproductive morph in a spider.</title>
        <authorList>
            <person name="Hendrickx F."/>
            <person name="De Corte Z."/>
            <person name="Sonet G."/>
            <person name="Van Belleghem S.M."/>
            <person name="Kostlbacher S."/>
            <person name="Vangestel C."/>
        </authorList>
    </citation>
    <scope>NUCLEOTIDE SEQUENCE [LARGE SCALE GENOMIC DNA]</scope>
    <source>
        <strain evidence="1">W744_W776</strain>
    </source>
</reference>
<organism evidence="1 2">
    <name type="scientific">Oedothorax gibbosus</name>
    <dbReference type="NCBI Taxonomy" id="931172"/>
    <lineage>
        <taxon>Eukaryota</taxon>
        <taxon>Metazoa</taxon>
        <taxon>Ecdysozoa</taxon>
        <taxon>Arthropoda</taxon>
        <taxon>Chelicerata</taxon>
        <taxon>Arachnida</taxon>
        <taxon>Araneae</taxon>
        <taxon>Araneomorphae</taxon>
        <taxon>Entelegynae</taxon>
        <taxon>Araneoidea</taxon>
        <taxon>Linyphiidae</taxon>
        <taxon>Erigoninae</taxon>
        <taxon>Oedothorax</taxon>
    </lineage>
</organism>
<keyword evidence="2" id="KW-1185">Reference proteome</keyword>